<evidence type="ECO:0000256" key="1">
    <source>
        <dbReference type="ARBA" id="ARBA00004613"/>
    </source>
</evidence>
<feature type="compositionally biased region" description="Polar residues" evidence="4">
    <location>
        <begin position="1407"/>
        <end position="1416"/>
    </location>
</feature>
<dbReference type="NCBIfam" id="NF033679">
    <property type="entry name" value="DNRLRE_dom"/>
    <property type="match status" value="1"/>
</dbReference>
<feature type="region of interest" description="Disordered" evidence="4">
    <location>
        <begin position="1407"/>
        <end position="1435"/>
    </location>
</feature>
<comment type="caution">
    <text evidence="6">The sequence shown here is derived from an EMBL/GenBank/DDBJ whole genome shotgun (WGS) entry which is preliminary data.</text>
</comment>
<feature type="compositionally biased region" description="Low complexity" evidence="4">
    <location>
        <begin position="1"/>
        <end position="10"/>
    </location>
</feature>
<keyword evidence="2" id="KW-0964">Secreted</keyword>
<evidence type="ECO:0000313" key="7">
    <source>
        <dbReference type="Proteomes" id="UP001596514"/>
    </source>
</evidence>
<proteinExistence type="predicted"/>
<dbReference type="RefSeq" id="WP_343977940.1">
    <property type="nucleotide sequence ID" value="NZ_BAAAGK010000158.1"/>
</dbReference>
<gene>
    <name evidence="6" type="ORF">ACFQVD_05970</name>
</gene>
<feature type="compositionally biased region" description="Basic and acidic residues" evidence="4">
    <location>
        <begin position="11"/>
        <end position="25"/>
    </location>
</feature>
<dbReference type="InterPro" id="IPR022385">
    <property type="entry name" value="Rhs_assc_core"/>
</dbReference>
<evidence type="ECO:0000256" key="2">
    <source>
        <dbReference type="ARBA" id="ARBA00022525"/>
    </source>
</evidence>
<keyword evidence="3" id="KW-0732">Signal</keyword>
<protein>
    <submittedName>
        <fullName evidence="6">DNRLRE domain-containing protein</fullName>
    </submittedName>
</protein>
<evidence type="ECO:0000313" key="6">
    <source>
        <dbReference type="EMBL" id="MFC7599654.1"/>
    </source>
</evidence>
<dbReference type="InterPro" id="IPR055372">
    <property type="entry name" value="CBM96"/>
</dbReference>
<dbReference type="Pfam" id="PF24517">
    <property type="entry name" value="CBM96"/>
    <property type="match status" value="1"/>
</dbReference>
<dbReference type="Gene3D" id="2.180.10.10">
    <property type="entry name" value="RHS repeat-associated core"/>
    <property type="match status" value="2"/>
</dbReference>
<evidence type="ECO:0000259" key="5">
    <source>
        <dbReference type="Pfam" id="PF24517"/>
    </source>
</evidence>
<name>A0ABW2STW3_9ACTN</name>
<reference evidence="7" key="1">
    <citation type="journal article" date="2019" name="Int. J. Syst. Evol. Microbiol.">
        <title>The Global Catalogue of Microorganisms (GCM) 10K type strain sequencing project: providing services to taxonomists for standard genome sequencing and annotation.</title>
        <authorList>
            <consortium name="The Broad Institute Genomics Platform"/>
            <consortium name="The Broad Institute Genome Sequencing Center for Infectious Disease"/>
            <person name="Wu L."/>
            <person name="Ma J."/>
        </authorList>
    </citation>
    <scope>NUCLEOTIDE SEQUENCE [LARGE SCALE GENOMIC DNA]</scope>
    <source>
        <strain evidence="7">JCM 10083</strain>
    </source>
</reference>
<dbReference type="Proteomes" id="UP001596514">
    <property type="component" value="Unassembled WGS sequence"/>
</dbReference>
<dbReference type="InterPro" id="IPR050708">
    <property type="entry name" value="T6SS_VgrG/RHS"/>
</dbReference>
<organism evidence="6 7">
    <name type="scientific">Streptosporangium amethystogenes subsp. fukuiense</name>
    <dbReference type="NCBI Taxonomy" id="698418"/>
    <lineage>
        <taxon>Bacteria</taxon>
        <taxon>Bacillati</taxon>
        <taxon>Actinomycetota</taxon>
        <taxon>Actinomycetes</taxon>
        <taxon>Streptosporangiales</taxon>
        <taxon>Streptosporangiaceae</taxon>
        <taxon>Streptosporangium</taxon>
    </lineage>
</organism>
<evidence type="ECO:0000256" key="4">
    <source>
        <dbReference type="SAM" id="MobiDB-lite"/>
    </source>
</evidence>
<sequence>MPQAPPAAADPKPKADQLTAERPDRVSAVLTARQQKSRVEITGERTETSSTWANPDGTLTTEVFSGPVRVRNDMGDLVPIDLSLVADGKVLRPKAGPAEVGISATGGKDPFATLEQDDKSLSVSWPSELGEPEVSGNTATFKDAVPGGDLVVQALKSGLRYDLVLRERPTGPLELRLPIKTKGLKLAQAKHGGLTVTDGKDRKVASGPTPRMWEAGAGKAALSPAAEGRSAKMSTKVETGQDGQVLVLKPDAGFLADPATQYPVTVDPTLNLAPVADAAVYSLEPNTNYGSAATMDVGSWTNMPWRGLVKFDASALTGKKILSAKLNMRNLYAKQCADTGAGVQIRRATSSWSASTVTWNTQPTTTADGAAVSTDSHGFDSSCPSGVMPFDATAIAQAWADGQPNHGLALQATPETDPTGFRVFTSSENTNPPALQVTYNTAPATPTGLALTPYKVWNNTNYSGTNPELLAVATDPESGAVRLDFEAVKADGTPLWSRSSSFVPSGQEAAVTLPPGLLSNAMLWKWRVRAFDGHTYSAWTSYSDHRVDGFVPHTPTIWCEYEYGVWNAARTDEVRCTVDTISDDGEGYQWSIDNSNPTEAVTNNGGGSPGEFWITPKDGWHAIYAQAHDGLGNLSATAWYHFGVGIGGLVTPVDDDRTQRFAPLTASAVPAKTGVTYKYRPAHHDQTTWGEIPVADITVPGTGQNLSAWPFTRSDTGKDFTQLDWDVTKSLARWGKGDGPVEVKACYSGNSSGMECTAPNTIIVERTSFGASQAVGNIGPGQLSLHTGDFSIDQTDVNVNGLAVDRGHTTLNPGIVASGPFGPGWSPSFPDPVGGVGGLKFEDHSAEGYVNLVETNGSISTYVIDANGKFTGIAEAADTGELVKNSATQFTFTSPDDVKTVFIAVNGIWSAASVDAPGDEVEQTYHRDTAGRVVKILGAAPQGVTCTTSTLNPGCVALTLTYATSTTATGLGSGWGAVNGQVSKIDYTAYDLETGSMRTVTVASYLYDSSGRLRQTWDPRISPNLFTTYYYNGHGRLSQVTPPGQSPWTLEYDSTKNRVAHISRVDDQNREIRQAIVYDVPIAGQTAPINLSATQTGTWAQTSDLPVEGSALFPPSHVPPRNGDGSYRAEAGDWKYARIAYQDVNGRTVNAAKFGAGAWQISARRHNSTGEVVWSLSAENRAQALVPTDSTDVYVRGRNTSAERADLLASVTEYGSRGEPLSETGPAHRAVLDSGATVSARNTTTYTYDEGRPKPGPAPIVTTMKVFPTVIDGTAVSVAADTKTTVTGYAPIVGTDPSGWDLAMPTTITTVVPGATDIVKRTRYDSDGRTIEMRMPASGGTDAGTTLTYYYTAGTHPQVQSCGLKPNWAGKVCRTVPAAQPTGNPLPTTTFTYGYYGQPVKVTSTAGGTTRTSVSSFDAAGRPTRSSLQVTPAQDGGTAIPDTVAGYDQQNGLVSTTSAGDKTLSTTHDSFGRVISYTDAGGNTATTTYNVDGQVATLNDGKGTYTYTYDGADNRGREERRGLVTAVDMGIPNNSGVVTFAYNGDGQSIGEWYGFAQIWAGHTYDATGKETQRAYGKDSTSWLSFGAGTFFNGQKAWSSGPAGRVDYRYDKVGRLSEVYDTYQGECTTRLYAFSVNTNRTAKTTHGPAANGECTTSTTPISENDTYDAADRLNSAGYTYDNLGRTLTVPGTDVSGGADLQIGYHSNDMVSTLTQGTQTRTFSIDPANRIHSMQSGPGTEVVNHYFGSSDSPAWIAEAGGAWTRNLTGSSGLSAIQKSDGTVTLQLSNLHGDVVATTANSPTASLGGYWEQTEYGVPRAENTTNPTRYGWLGSHQRSSDALGGLILMGVRLYNPTTGRFLSVDSVQGGNANAYEYGFGDPQNNLDLDGRFSYTYEFPAGYRPELRPANAMRWILTHFNRAFPFKNDCGQNLHLNEVCRLDIKRGPDATVKTHGIGQTYFRFVALGRHFEPKGSKISFKIFRKAGDKKNLYLRIHAYGPNAEIHGNGFTSPIAKGFAFSAWGRFAENLRRYLPRRATAYGWE</sequence>
<feature type="domain" description="Carbohydrate-binding module family 96" evidence="5">
    <location>
        <begin position="270"/>
        <end position="438"/>
    </location>
</feature>
<evidence type="ECO:0000256" key="3">
    <source>
        <dbReference type="ARBA" id="ARBA00022729"/>
    </source>
</evidence>
<dbReference type="PANTHER" id="PTHR32305:SF15">
    <property type="entry name" value="PROTEIN RHSA-RELATED"/>
    <property type="match status" value="1"/>
</dbReference>
<dbReference type="NCBIfam" id="TIGR03696">
    <property type="entry name" value="Rhs_assc_core"/>
    <property type="match status" value="1"/>
</dbReference>
<comment type="subcellular location">
    <subcellularLocation>
        <location evidence="1">Secreted</location>
    </subcellularLocation>
</comment>
<feature type="region of interest" description="Disordered" evidence="4">
    <location>
        <begin position="1"/>
        <end position="28"/>
    </location>
</feature>
<accession>A0ABW2STW3</accession>
<keyword evidence="7" id="KW-1185">Reference proteome</keyword>
<dbReference type="PANTHER" id="PTHR32305">
    <property type="match status" value="1"/>
</dbReference>
<dbReference type="EMBL" id="JBHTEE010000001">
    <property type="protein sequence ID" value="MFC7599654.1"/>
    <property type="molecule type" value="Genomic_DNA"/>
</dbReference>